<dbReference type="Pfam" id="PF01408">
    <property type="entry name" value="GFO_IDH_MocA"/>
    <property type="match status" value="1"/>
</dbReference>
<reference evidence="4 5" key="1">
    <citation type="submission" date="2021-01" db="EMBL/GenBank/DDBJ databases">
        <title>Genome public.</title>
        <authorList>
            <person name="Liu C."/>
            <person name="Sun Q."/>
        </authorList>
    </citation>
    <scope>NUCLEOTIDE SEQUENCE [LARGE SCALE GENOMIC DNA]</scope>
    <source>
        <strain evidence="4 5">YIM B02515</strain>
    </source>
</reference>
<organism evidence="4 5">
    <name type="scientific">Clostridium rhizosphaerae</name>
    <dbReference type="NCBI Taxonomy" id="2803861"/>
    <lineage>
        <taxon>Bacteria</taxon>
        <taxon>Bacillati</taxon>
        <taxon>Bacillota</taxon>
        <taxon>Clostridia</taxon>
        <taxon>Eubacteriales</taxon>
        <taxon>Clostridiaceae</taxon>
        <taxon>Clostridium</taxon>
    </lineage>
</organism>
<dbReference type="InterPro" id="IPR000683">
    <property type="entry name" value="Gfo/Idh/MocA-like_OxRdtase_N"/>
</dbReference>
<dbReference type="SUPFAM" id="SSF51735">
    <property type="entry name" value="NAD(P)-binding Rossmann-fold domains"/>
    <property type="match status" value="1"/>
</dbReference>
<dbReference type="PANTHER" id="PTHR43377:SF2">
    <property type="entry name" value="BINDING ROSSMANN FOLD OXIDOREDUCTASE, PUTATIVE (AFU_ORTHOLOGUE AFUA_4G00560)-RELATED"/>
    <property type="match status" value="1"/>
</dbReference>
<protein>
    <submittedName>
        <fullName evidence="4">Gfo/Idh/MocA family oxidoreductase</fullName>
    </submittedName>
</protein>
<comment type="similarity">
    <text evidence="1">Belongs to the Gfo/Idh/MocA family.</text>
</comment>
<dbReference type="InterPro" id="IPR004104">
    <property type="entry name" value="Gfo/Idh/MocA-like_OxRdtase_C"/>
</dbReference>
<dbReference type="SUPFAM" id="SSF55347">
    <property type="entry name" value="Glyceraldehyde-3-phosphate dehydrogenase-like, C-terminal domain"/>
    <property type="match status" value="1"/>
</dbReference>
<name>A0ABS1T954_9CLOT</name>
<keyword evidence="5" id="KW-1185">Reference proteome</keyword>
<evidence type="ECO:0000259" key="3">
    <source>
        <dbReference type="Pfam" id="PF02894"/>
    </source>
</evidence>
<dbReference type="Gene3D" id="3.30.360.10">
    <property type="entry name" value="Dihydrodipicolinate Reductase, domain 2"/>
    <property type="match status" value="1"/>
</dbReference>
<dbReference type="EMBL" id="JAESWC010000002">
    <property type="protein sequence ID" value="MBL4935874.1"/>
    <property type="molecule type" value="Genomic_DNA"/>
</dbReference>
<dbReference type="InterPro" id="IPR051450">
    <property type="entry name" value="Gfo/Idh/MocA_Oxidoreductases"/>
</dbReference>
<dbReference type="InterPro" id="IPR036291">
    <property type="entry name" value="NAD(P)-bd_dom_sf"/>
</dbReference>
<dbReference type="RefSeq" id="WP_202748463.1">
    <property type="nucleotide sequence ID" value="NZ_JAESWC010000002.1"/>
</dbReference>
<evidence type="ECO:0000256" key="1">
    <source>
        <dbReference type="ARBA" id="ARBA00010928"/>
    </source>
</evidence>
<evidence type="ECO:0000313" key="5">
    <source>
        <dbReference type="Proteomes" id="UP000632377"/>
    </source>
</evidence>
<dbReference type="Pfam" id="PF02894">
    <property type="entry name" value="GFO_IDH_MocA_C"/>
    <property type="match status" value="1"/>
</dbReference>
<comment type="caution">
    <text evidence="4">The sequence shown here is derived from an EMBL/GenBank/DDBJ whole genome shotgun (WGS) entry which is preliminary data.</text>
</comment>
<dbReference type="PANTHER" id="PTHR43377">
    <property type="entry name" value="BILIVERDIN REDUCTASE A"/>
    <property type="match status" value="1"/>
</dbReference>
<feature type="domain" description="Gfo/Idh/MocA-like oxidoreductase N-terminal" evidence="2">
    <location>
        <begin position="4"/>
        <end position="123"/>
    </location>
</feature>
<evidence type="ECO:0000259" key="2">
    <source>
        <dbReference type="Pfam" id="PF01408"/>
    </source>
</evidence>
<feature type="domain" description="Gfo/Idh/MocA-like oxidoreductase C-terminal" evidence="3">
    <location>
        <begin position="135"/>
        <end position="390"/>
    </location>
</feature>
<dbReference type="Proteomes" id="UP000632377">
    <property type="component" value="Unassembled WGS sequence"/>
</dbReference>
<gene>
    <name evidence="4" type="ORF">JK636_08885</name>
</gene>
<sequence>MKKFKIGIIGTGMRTIFLINEVLKRKELEVVAVCDINQESLDMINSYKVDWTTYTDYRELLKREDIEGVIIASPDYCHEEQAIAAFEAGKHVFLEKPIAITIDGAKRVLQKRDESGKTLLIGFVLRYNKLYKKMKEIIDSGMIGELKSAWILHSVGAGSDWYFHDWHGRMDNTGGLLLQKGSHDFDIINWVVNSKIKRIGAIGGRDFFGGDKENELVCQNCKERDNCSENIRDSRYNWTAPNGSKVDILYNVWRNQCAFRKEIDVLDDHHVLLEYENGVKATYLECHYTPDDNREYIFIGTKGKLKLDDANDLITVQLRNSMYDRNEKIVYQNLQSSEGHGGGDKYILDDFVYALETGKQPKAGGEAGLEAIEAGLTAHRAIKEGRFIEL</sequence>
<dbReference type="Gene3D" id="3.40.50.720">
    <property type="entry name" value="NAD(P)-binding Rossmann-like Domain"/>
    <property type="match status" value="1"/>
</dbReference>
<accession>A0ABS1T954</accession>
<proteinExistence type="inferred from homology"/>
<evidence type="ECO:0000313" key="4">
    <source>
        <dbReference type="EMBL" id="MBL4935874.1"/>
    </source>
</evidence>